<reference evidence="1 2" key="1">
    <citation type="submission" date="2020-08" db="EMBL/GenBank/DDBJ databases">
        <authorList>
            <person name="Seo M.-J."/>
        </authorList>
    </citation>
    <scope>NUCLEOTIDE SEQUENCE [LARGE SCALE GENOMIC DNA]</scope>
    <source>
        <strain evidence="1 2">MBLA0160</strain>
    </source>
</reference>
<keyword evidence="2" id="KW-1185">Reference proteome</keyword>
<dbReference type="EMBL" id="JACKXD010000001">
    <property type="protein sequence ID" value="MBB6645570.1"/>
    <property type="molecule type" value="Genomic_DNA"/>
</dbReference>
<dbReference type="RefSeq" id="WP_185191915.1">
    <property type="nucleotide sequence ID" value="NZ_JACKXD010000001.1"/>
</dbReference>
<gene>
    <name evidence="1" type="ORF">H5V44_04555</name>
</gene>
<evidence type="ECO:0000313" key="2">
    <source>
        <dbReference type="Proteomes" id="UP000546257"/>
    </source>
</evidence>
<evidence type="ECO:0000313" key="1">
    <source>
        <dbReference type="EMBL" id="MBB6645570.1"/>
    </source>
</evidence>
<dbReference type="Proteomes" id="UP000546257">
    <property type="component" value="Unassembled WGS sequence"/>
</dbReference>
<dbReference type="AlphaFoldDB" id="A0A7J9SF66"/>
<accession>A0A7J9SF66</accession>
<organism evidence="1 2">
    <name type="scientific">Halobellus ruber</name>
    <dbReference type="NCBI Taxonomy" id="2761102"/>
    <lineage>
        <taxon>Archaea</taxon>
        <taxon>Methanobacteriati</taxon>
        <taxon>Methanobacteriota</taxon>
        <taxon>Stenosarchaea group</taxon>
        <taxon>Halobacteria</taxon>
        <taxon>Halobacteriales</taxon>
        <taxon>Haloferacaceae</taxon>
        <taxon>Halobellus</taxon>
    </lineage>
</organism>
<comment type="caution">
    <text evidence="1">The sequence shown here is derived from an EMBL/GenBank/DDBJ whole genome shotgun (WGS) entry which is preliminary data.</text>
</comment>
<proteinExistence type="predicted"/>
<name>A0A7J9SF66_9EURY</name>
<protein>
    <submittedName>
        <fullName evidence="1">Uncharacterized protein</fullName>
    </submittedName>
</protein>
<sequence length="62" mass="7237">MSTAATTFWRNCERYHDLAERFERHVEVTCPDRLTGRSGYYSCGCSWCAQAVTYYEYAGPRL</sequence>